<comment type="caution">
    <text evidence="2">The sequence shown here is derived from an EMBL/GenBank/DDBJ whole genome shotgun (WGS) entry which is preliminary data.</text>
</comment>
<dbReference type="EMBL" id="CARXXK010000360">
    <property type="protein sequence ID" value="CAI6370443.1"/>
    <property type="molecule type" value="Genomic_DNA"/>
</dbReference>
<accession>A0AAV0XRL1</accession>
<evidence type="ECO:0000313" key="2">
    <source>
        <dbReference type="EMBL" id="CAI6370443.1"/>
    </source>
</evidence>
<gene>
    <name evidence="2" type="ORF">MEUPH1_LOCUS24559</name>
</gene>
<reference evidence="2 3" key="1">
    <citation type="submission" date="2023-01" db="EMBL/GenBank/DDBJ databases">
        <authorList>
            <person name="Whitehead M."/>
        </authorList>
    </citation>
    <scope>NUCLEOTIDE SEQUENCE [LARGE SCALE GENOMIC DNA]</scope>
</reference>
<dbReference type="PANTHER" id="PTHR47501:SF5">
    <property type="entry name" value="HAT C-TERMINAL DIMERISATION DOMAIN-CONTAINING PROTEIN"/>
    <property type="match status" value="1"/>
</dbReference>
<proteinExistence type="predicted"/>
<protein>
    <recommendedName>
        <fullName evidence="4">Transposase</fullName>
    </recommendedName>
</protein>
<sequence length="498" mass="57860">KILKRINVRCKYCASSKLLTADTRTSSNLLKHLEMQHKNIWTSQNEKFVQTKLKRKTDDCINENFHSNHKLEINEKKTKVTTILDFSKRNSSVSQNELNLMIQNLIINASLPFNLVEQIDFKNLITTGYPNRHVLSRKTLMKNIEAQHQVLLQDMKSIFSKVNYLTTTADCWTIFKRSYLGMTCHWINPVSLERESCLLAIRRLKGSHTYDLLARTMESIYTEFNINDKVIYTTTDNGSNFVKCFEIYGQSSVVEIVQDGSKKTDVEILQTLEDSIEEEYDENKEDTDDDADTEKDEDVSFSRISITQVLDNRELIGECTSNWDDCMVYNLPKHHRCASHTLNLIATADIEKALSPNVSKRPSMLNYRKQSRLTFSKCQALWNKQNRSSQIADIIKMNLGVYLKTPNQTRWNCWFDSSKFLLLHFKKSPSKFTKVCDAIKLNRFSKNDLEFLEEYVVVMEPLCICLDVLQGEKNMYFGFLLPSITILLKNMMISLKKI</sequence>
<evidence type="ECO:0008006" key="4">
    <source>
        <dbReference type="Google" id="ProtNLM"/>
    </source>
</evidence>
<feature type="non-terminal residue" evidence="2">
    <location>
        <position position="1"/>
    </location>
</feature>
<name>A0AAV0XRL1_9HEMI</name>
<evidence type="ECO:0000313" key="3">
    <source>
        <dbReference type="Proteomes" id="UP001160148"/>
    </source>
</evidence>
<dbReference type="SUPFAM" id="SSF53098">
    <property type="entry name" value="Ribonuclease H-like"/>
    <property type="match status" value="1"/>
</dbReference>
<organism evidence="2 3">
    <name type="scientific">Macrosiphum euphorbiae</name>
    <name type="common">potato aphid</name>
    <dbReference type="NCBI Taxonomy" id="13131"/>
    <lineage>
        <taxon>Eukaryota</taxon>
        <taxon>Metazoa</taxon>
        <taxon>Ecdysozoa</taxon>
        <taxon>Arthropoda</taxon>
        <taxon>Hexapoda</taxon>
        <taxon>Insecta</taxon>
        <taxon>Pterygota</taxon>
        <taxon>Neoptera</taxon>
        <taxon>Paraneoptera</taxon>
        <taxon>Hemiptera</taxon>
        <taxon>Sternorrhyncha</taxon>
        <taxon>Aphidomorpha</taxon>
        <taxon>Aphidoidea</taxon>
        <taxon>Aphididae</taxon>
        <taxon>Macrosiphini</taxon>
        <taxon>Macrosiphum</taxon>
    </lineage>
</organism>
<feature type="region of interest" description="Disordered" evidence="1">
    <location>
        <begin position="277"/>
        <end position="298"/>
    </location>
</feature>
<dbReference type="InterPro" id="IPR012337">
    <property type="entry name" value="RNaseH-like_sf"/>
</dbReference>
<dbReference type="AlphaFoldDB" id="A0AAV0XRL1"/>
<keyword evidence="3" id="KW-1185">Reference proteome</keyword>
<dbReference type="Proteomes" id="UP001160148">
    <property type="component" value="Unassembled WGS sequence"/>
</dbReference>
<evidence type="ECO:0000256" key="1">
    <source>
        <dbReference type="SAM" id="MobiDB-lite"/>
    </source>
</evidence>
<dbReference type="PANTHER" id="PTHR47501">
    <property type="entry name" value="TRANSPOSASE-RELATED"/>
    <property type="match status" value="1"/>
</dbReference>